<dbReference type="SMART" id="SM00257">
    <property type="entry name" value="LysM"/>
    <property type="match status" value="2"/>
</dbReference>
<feature type="non-terminal residue" evidence="2">
    <location>
        <position position="1"/>
    </location>
</feature>
<gene>
    <name evidence="2" type="ORF">METZ01_LOCUS273944</name>
</gene>
<protein>
    <recommendedName>
        <fullName evidence="1">LysM domain-containing protein</fullName>
    </recommendedName>
</protein>
<feature type="domain" description="LysM" evidence="1">
    <location>
        <begin position="104"/>
        <end position="148"/>
    </location>
</feature>
<dbReference type="GO" id="GO:0008932">
    <property type="term" value="F:lytic endotransglycosylase activity"/>
    <property type="evidence" value="ECO:0007669"/>
    <property type="project" value="TreeGrafter"/>
</dbReference>
<name>A0A382K9E1_9ZZZZ</name>
<dbReference type="PANTHER" id="PTHR33734:SF22">
    <property type="entry name" value="MEMBRANE-BOUND LYTIC MUREIN TRANSGLYCOSYLASE D"/>
    <property type="match status" value="1"/>
</dbReference>
<dbReference type="InterPro" id="IPR036779">
    <property type="entry name" value="LysM_dom_sf"/>
</dbReference>
<reference evidence="2" key="1">
    <citation type="submission" date="2018-05" db="EMBL/GenBank/DDBJ databases">
        <authorList>
            <person name="Lanie J.A."/>
            <person name="Ng W.-L."/>
            <person name="Kazmierczak K.M."/>
            <person name="Andrzejewski T.M."/>
            <person name="Davidsen T.M."/>
            <person name="Wayne K.J."/>
            <person name="Tettelin H."/>
            <person name="Glass J.I."/>
            <person name="Rusch D."/>
            <person name="Podicherti R."/>
            <person name="Tsui H.-C.T."/>
            <person name="Winkler M.E."/>
        </authorList>
    </citation>
    <scope>NUCLEOTIDE SEQUENCE</scope>
</reference>
<proteinExistence type="predicted"/>
<evidence type="ECO:0000259" key="1">
    <source>
        <dbReference type="PROSITE" id="PS51782"/>
    </source>
</evidence>
<dbReference type="InterPro" id="IPR018392">
    <property type="entry name" value="LysM"/>
</dbReference>
<dbReference type="PROSITE" id="PS51782">
    <property type="entry name" value="LYSM"/>
    <property type="match status" value="2"/>
</dbReference>
<dbReference type="Pfam" id="PF01476">
    <property type="entry name" value="LysM"/>
    <property type="match status" value="2"/>
</dbReference>
<dbReference type="Gene3D" id="3.10.350.10">
    <property type="entry name" value="LysM domain"/>
    <property type="match status" value="2"/>
</dbReference>
<dbReference type="PANTHER" id="PTHR33734">
    <property type="entry name" value="LYSM DOMAIN-CONTAINING GPI-ANCHORED PROTEIN 2"/>
    <property type="match status" value="1"/>
</dbReference>
<dbReference type="SUPFAM" id="SSF54106">
    <property type="entry name" value="LysM domain"/>
    <property type="match status" value="2"/>
</dbReference>
<organism evidence="2">
    <name type="scientific">marine metagenome</name>
    <dbReference type="NCBI Taxonomy" id="408172"/>
    <lineage>
        <taxon>unclassified sequences</taxon>
        <taxon>metagenomes</taxon>
        <taxon>ecological metagenomes</taxon>
    </lineage>
</organism>
<dbReference type="AlphaFoldDB" id="A0A382K9E1"/>
<feature type="domain" description="LysM" evidence="1">
    <location>
        <begin position="169"/>
        <end position="213"/>
    </location>
</feature>
<dbReference type="EMBL" id="UINC01079263">
    <property type="protein sequence ID" value="SVC21090.1"/>
    <property type="molecule type" value="Genomic_DNA"/>
</dbReference>
<accession>A0A382K9E1</accession>
<evidence type="ECO:0000313" key="2">
    <source>
        <dbReference type="EMBL" id="SVC21090.1"/>
    </source>
</evidence>
<sequence>YIPYFLAATIIAKQPQNYGFTLKEKKQLPLSYDVVTIEKSADLTVLAQSAETSYKVIRSLNPELRQSATPKEAYELKIPEGRKNRFINNYNALPENERFAPQFITHKVRNGESLWTIAKKYRVSVHDLAAVNKIRNRSMIRIDQKLTIPVPGMNLASIPKSAMSGYNKLTYKVRKGDTLGHIAQDYSTRASTIRKWNGLKYGQHIYPGQKLTLWIKQG</sequence>
<dbReference type="CDD" id="cd00118">
    <property type="entry name" value="LysM"/>
    <property type="match status" value="2"/>
</dbReference>